<evidence type="ECO:0000313" key="3">
    <source>
        <dbReference type="Proteomes" id="UP000471166"/>
    </source>
</evidence>
<organism evidence="2 3">
    <name type="scientific">Nocardia cyriacigeorgica</name>
    <dbReference type="NCBI Taxonomy" id="135487"/>
    <lineage>
        <taxon>Bacteria</taxon>
        <taxon>Bacillati</taxon>
        <taxon>Actinomycetota</taxon>
        <taxon>Actinomycetes</taxon>
        <taxon>Mycobacteriales</taxon>
        <taxon>Nocardiaceae</taxon>
        <taxon>Nocardia</taxon>
    </lineage>
</organism>
<reference evidence="2 3" key="1">
    <citation type="submission" date="2020-01" db="EMBL/GenBank/DDBJ databases">
        <title>Genetics and antimicrobial susceptibilities of Nocardia species isolated from the soil; a comparison with species isolated from humans.</title>
        <authorList>
            <person name="Carrasco G."/>
            <person name="Monzon S."/>
            <person name="Sansegundo M."/>
            <person name="Garcia E."/>
            <person name="Garrido N."/>
            <person name="Medina M.J."/>
            <person name="Villalon P."/>
            <person name="Ramirez-Arocha A.C."/>
            <person name="Jimenez P."/>
            <person name="Cuesta I."/>
            <person name="Valdezate S."/>
        </authorList>
    </citation>
    <scope>NUCLEOTIDE SEQUENCE [LARGE SCALE GENOMIC DNA]</scope>
    <source>
        <strain evidence="2 3">CNM20110626</strain>
    </source>
</reference>
<gene>
    <name evidence="2" type="ORF">GV791_10225</name>
</gene>
<feature type="region of interest" description="Disordered" evidence="1">
    <location>
        <begin position="194"/>
        <end position="251"/>
    </location>
</feature>
<name>A0A6P1CM06_9NOCA</name>
<evidence type="ECO:0008006" key="4">
    <source>
        <dbReference type="Google" id="ProtNLM"/>
    </source>
</evidence>
<dbReference type="EMBL" id="JAAGVB010000012">
    <property type="protein sequence ID" value="NEW32932.1"/>
    <property type="molecule type" value="Genomic_DNA"/>
</dbReference>
<accession>A0A6P1CM06</accession>
<protein>
    <recommendedName>
        <fullName evidence="4">Helix-turn-helix domain-containing protein</fullName>
    </recommendedName>
</protein>
<evidence type="ECO:0000313" key="2">
    <source>
        <dbReference type="EMBL" id="NEW32932.1"/>
    </source>
</evidence>
<feature type="compositionally biased region" description="Low complexity" evidence="1">
    <location>
        <begin position="194"/>
        <end position="204"/>
    </location>
</feature>
<evidence type="ECO:0000256" key="1">
    <source>
        <dbReference type="SAM" id="MobiDB-lite"/>
    </source>
</evidence>
<sequence length="251" mass="26564">MTAPEPDPVSELRKKLNELVDEATQDGLSRAQLAKKATVSAPVLSKALRDNYELSSWDGVGKFLVQACLQLTQPSDPAAAQLEWEHLWRAARAAQQNHTQVTQPQNSTEFTVRQQDNSGAAVNIDTIALRQPDPVTTGSAGRHGGSWARSGLPGRVRRASLKTKVSASVGVVVVVAAAITGGIGLTDRSNSAAAADTAAGAEQAPSRPLPIPAARSQTNPRTSASPWRTAPPTIWATVPVPRGARTHEIQR</sequence>
<dbReference type="AlphaFoldDB" id="A0A6P1CM06"/>
<dbReference type="Proteomes" id="UP000471166">
    <property type="component" value="Unassembled WGS sequence"/>
</dbReference>
<dbReference type="RefSeq" id="WP_156052382.1">
    <property type="nucleotide sequence ID" value="NZ_JAAGVB010000012.1"/>
</dbReference>
<comment type="caution">
    <text evidence="2">The sequence shown here is derived from an EMBL/GenBank/DDBJ whole genome shotgun (WGS) entry which is preliminary data.</text>
</comment>
<proteinExistence type="predicted"/>
<feature type="compositionally biased region" description="Polar residues" evidence="1">
    <location>
        <begin position="215"/>
        <end position="226"/>
    </location>
</feature>